<keyword evidence="2" id="KW-0489">Methyltransferase</keyword>
<dbReference type="KEGG" id="thel:IG193_09005"/>
<dbReference type="GO" id="GO:0032259">
    <property type="term" value="P:methylation"/>
    <property type="evidence" value="ECO:0007669"/>
    <property type="project" value="UniProtKB-KW"/>
</dbReference>
<organism evidence="2 3">
    <name type="scientific">Infirmifilum lucidum</name>
    <dbReference type="NCBI Taxonomy" id="2776706"/>
    <lineage>
        <taxon>Archaea</taxon>
        <taxon>Thermoproteota</taxon>
        <taxon>Thermoprotei</taxon>
        <taxon>Thermofilales</taxon>
        <taxon>Thermofilaceae</taxon>
        <taxon>Infirmifilum</taxon>
    </lineage>
</organism>
<gene>
    <name evidence="2" type="ORF">IG193_09005</name>
</gene>
<reference evidence="2 3" key="1">
    <citation type="submission" date="2020-10" db="EMBL/GenBank/DDBJ databases">
        <title>Thermofilum lucidum 3507LT sp. nov. a novel member of Thermofilaceae family isolated from Chile hot spring, and proposal of description order Thermofilales.</title>
        <authorList>
            <person name="Zayulina K.S."/>
            <person name="Elcheninov A.G."/>
            <person name="Toshchakov S.V."/>
            <person name="Kublanov I.V."/>
        </authorList>
    </citation>
    <scope>NUCLEOTIDE SEQUENCE [LARGE SCALE GENOMIC DNA]</scope>
    <source>
        <strain evidence="2 3">3507LT</strain>
    </source>
</reference>
<dbReference type="CDD" id="cd02440">
    <property type="entry name" value="AdoMet_MTases"/>
    <property type="match status" value="1"/>
</dbReference>
<keyword evidence="2" id="KW-0808">Transferase</keyword>
<dbReference type="EMBL" id="CP062310">
    <property type="protein sequence ID" value="QOJ78865.1"/>
    <property type="molecule type" value="Genomic_DNA"/>
</dbReference>
<sequence length="189" mass="20607">MKLGRALLIALYRLAPEKIYERPASLIAPGRILLDVGGARGTLAYLASGKFELSIVVDVDPAHFPRARRGGVVEFVCASGCHLPLRSGSVDSAVFHDSLHHLESPREGIGEAARVLREGGFLYVFDFDGSKPMGRVIRLFERIVGFPGNLLALSELGGLLEGFSVLRLERGRFSSYTLVATKRTTRETP</sequence>
<dbReference type="AlphaFoldDB" id="A0A7L9FJ95"/>
<evidence type="ECO:0000313" key="2">
    <source>
        <dbReference type="EMBL" id="QOJ78865.1"/>
    </source>
</evidence>
<feature type="domain" description="Methyltransferase type 11" evidence="1">
    <location>
        <begin position="34"/>
        <end position="124"/>
    </location>
</feature>
<dbReference type="Pfam" id="PF08241">
    <property type="entry name" value="Methyltransf_11"/>
    <property type="match status" value="1"/>
</dbReference>
<dbReference type="GO" id="GO:0008757">
    <property type="term" value="F:S-adenosylmethionine-dependent methyltransferase activity"/>
    <property type="evidence" value="ECO:0007669"/>
    <property type="project" value="InterPro"/>
</dbReference>
<evidence type="ECO:0000259" key="1">
    <source>
        <dbReference type="Pfam" id="PF08241"/>
    </source>
</evidence>
<dbReference type="Gene3D" id="3.40.50.150">
    <property type="entry name" value="Vaccinia Virus protein VP39"/>
    <property type="match status" value="1"/>
</dbReference>
<evidence type="ECO:0000313" key="3">
    <source>
        <dbReference type="Proteomes" id="UP000594121"/>
    </source>
</evidence>
<dbReference type="RefSeq" id="WP_192818837.1">
    <property type="nucleotide sequence ID" value="NZ_CP062310.1"/>
</dbReference>
<name>A0A7L9FJ95_9CREN</name>
<keyword evidence="3" id="KW-1185">Reference proteome</keyword>
<proteinExistence type="predicted"/>
<accession>A0A7L9FJ95</accession>
<dbReference type="SUPFAM" id="SSF53335">
    <property type="entry name" value="S-adenosyl-L-methionine-dependent methyltransferases"/>
    <property type="match status" value="1"/>
</dbReference>
<dbReference type="GeneID" id="59150031"/>
<dbReference type="InterPro" id="IPR013216">
    <property type="entry name" value="Methyltransf_11"/>
</dbReference>
<dbReference type="InterPro" id="IPR029063">
    <property type="entry name" value="SAM-dependent_MTases_sf"/>
</dbReference>
<protein>
    <submittedName>
        <fullName evidence="2">Class I SAM-dependent methyltransferase</fullName>
    </submittedName>
</protein>
<dbReference type="InParanoid" id="A0A7L9FJ95"/>
<dbReference type="Proteomes" id="UP000594121">
    <property type="component" value="Chromosome"/>
</dbReference>